<evidence type="ECO:0000256" key="2">
    <source>
        <dbReference type="ARBA" id="ARBA00023015"/>
    </source>
</evidence>
<keyword evidence="4" id="KW-0804">Transcription</keyword>
<dbReference type="RefSeq" id="WP_098461041.1">
    <property type="nucleotide sequence ID" value="NZ_PDJC01000001.1"/>
</dbReference>
<dbReference type="PANTHER" id="PTHR34294:SF1">
    <property type="entry name" value="TRANSCRIPTIONAL REGULATOR LSRR"/>
    <property type="match status" value="1"/>
</dbReference>
<evidence type="ECO:0000256" key="1">
    <source>
        <dbReference type="ARBA" id="ARBA00010466"/>
    </source>
</evidence>
<dbReference type="GO" id="GO:0003677">
    <property type="term" value="F:DNA binding"/>
    <property type="evidence" value="ECO:0007669"/>
    <property type="project" value="UniProtKB-KW"/>
</dbReference>
<sequence length="318" mass="34885">MSERYEEMYQAASRYYVHAETMETIAHHLKISRSTVSRLLKEARDTGLVRISLADHQGSASPLSTALAQRFGVRVHMVSVRENANEKVRMERVARMAGQLLTEVVEDHDVIGVAWGVTLSNVVRYLGRRPLVEATVVQVNGSANQHDSGLPYIGEIMQSFGDAFDARAVLFPVPAFFDQPEAKSVLWRERSIQQVLRLRDQVDIAVFGVGALKARVPSHVYSAGYMDPAEMEQLLSEGVVGDVCTVLLREDGSYADIAYNERATGPTPAELAKIARRICVVADPSRAPALIGALRAGTATDLVLDDGTARAVLNRLSR</sequence>
<comment type="similarity">
    <text evidence="1">Belongs to the SorC transcriptional regulatory family.</text>
</comment>
<dbReference type="Gene3D" id="1.10.10.10">
    <property type="entry name" value="Winged helix-like DNA-binding domain superfamily/Winged helix DNA-binding domain"/>
    <property type="match status" value="1"/>
</dbReference>
<proteinExistence type="inferred from homology"/>
<evidence type="ECO:0000256" key="4">
    <source>
        <dbReference type="ARBA" id="ARBA00023163"/>
    </source>
</evidence>
<dbReference type="InterPro" id="IPR051054">
    <property type="entry name" value="SorC_transcr_regulators"/>
</dbReference>
<dbReference type="EMBL" id="PDJC01000001">
    <property type="protein sequence ID" value="PFG17630.1"/>
    <property type="molecule type" value="Genomic_DNA"/>
</dbReference>
<name>A0A2A9CVG6_9ACTN</name>
<dbReference type="Pfam" id="PF04198">
    <property type="entry name" value="Sugar-bind"/>
    <property type="match status" value="1"/>
</dbReference>
<keyword evidence="3 6" id="KW-0238">DNA-binding</keyword>
<evidence type="ECO:0000313" key="6">
    <source>
        <dbReference type="EMBL" id="PFG17630.1"/>
    </source>
</evidence>
<accession>A0A2A9CVG6</accession>
<keyword evidence="7" id="KW-1185">Reference proteome</keyword>
<dbReference type="InterPro" id="IPR036388">
    <property type="entry name" value="WH-like_DNA-bd_sf"/>
</dbReference>
<dbReference type="PANTHER" id="PTHR34294">
    <property type="entry name" value="TRANSCRIPTIONAL REGULATOR-RELATED"/>
    <property type="match status" value="1"/>
</dbReference>
<evidence type="ECO:0000259" key="5">
    <source>
        <dbReference type="Pfam" id="PF04198"/>
    </source>
</evidence>
<comment type="caution">
    <text evidence="6">The sequence shown here is derived from an EMBL/GenBank/DDBJ whole genome shotgun (WGS) entry which is preliminary data.</text>
</comment>
<feature type="domain" description="Sugar-binding" evidence="5">
    <location>
        <begin position="61"/>
        <end position="314"/>
    </location>
</feature>
<evidence type="ECO:0000313" key="7">
    <source>
        <dbReference type="Proteomes" id="UP000226079"/>
    </source>
</evidence>
<dbReference type="AlphaFoldDB" id="A0A2A9CVG6"/>
<keyword evidence="2" id="KW-0805">Transcription regulation</keyword>
<gene>
    <name evidence="6" type="ORF">ATK74_2203</name>
</gene>
<organism evidence="6 7">
    <name type="scientific">Propionicimonas paludicola</name>
    <dbReference type="NCBI Taxonomy" id="185243"/>
    <lineage>
        <taxon>Bacteria</taxon>
        <taxon>Bacillati</taxon>
        <taxon>Actinomycetota</taxon>
        <taxon>Actinomycetes</taxon>
        <taxon>Propionibacteriales</taxon>
        <taxon>Nocardioidaceae</taxon>
        <taxon>Propionicimonas</taxon>
    </lineage>
</organism>
<dbReference type="InterPro" id="IPR007324">
    <property type="entry name" value="Sugar-bd_dom_put"/>
</dbReference>
<evidence type="ECO:0000256" key="3">
    <source>
        <dbReference type="ARBA" id="ARBA00023125"/>
    </source>
</evidence>
<dbReference type="GO" id="GO:0030246">
    <property type="term" value="F:carbohydrate binding"/>
    <property type="evidence" value="ECO:0007669"/>
    <property type="project" value="InterPro"/>
</dbReference>
<reference evidence="6 7" key="1">
    <citation type="submission" date="2017-10" db="EMBL/GenBank/DDBJ databases">
        <title>Sequencing the genomes of 1000 actinobacteria strains.</title>
        <authorList>
            <person name="Klenk H.-P."/>
        </authorList>
    </citation>
    <scope>NUCLEOTIDE SEQUENCE [LARGE SCALE GENOMIC DNA]</scope>
    <source>
        <strain evidence="6 7">DSM 15597</strain>
    </source>
</reference>
<dbReference type="Proteomes" id="UP000226079">
    <property type="component" value="Unassembled WGS sequence"/>
</dbReference>
<dbReference type="SUPFAM" id="SSF100950">
    <property type="entry name" value="NagB/RpiA/CoA transferase-like"/>
    <property type="match status" value="1"/>
</dbReference>
<protein>
    <submittedName>
        <fullName evidence="6">DNA-binding transcriptional regulator LsrR (DeoR family)</fullName>
    </submittedName>
</protein>
<dbReference type="InterPro" id="IPR037171">
    <property type="entry name" value="NagB/RpiA_transferase-like"/>
</dbReference>
<dbReference type="Gene3D" id="3.40.50.1360">
    <property type="match status" value="1"/>
</dbReference>
<dbReference type="OrthoDB" id="186585at2"/>